<dbReference type="Proteomes" id="UP001164081">
    <property type="component" value="Plasmid pRIVM_C010761_3"/>
</dbReference>
<name>A0AA46PB52_9GAMM</name>
<dbReference type="RefSeq" id="WP_151685855.1">
    <property type="nucleotide sequence ID" value="NZ_CP089047.1"/>
</dbReference>
<evidence type="ECO:0000313" key="3">
    <source>
        <dbReference type="Proteomes" id="UP001164081"/>
    </source>
</evidence>
<proteinExistence type="predicted"/>
<feature type="transmembrane region" description="Helical" evidence="1">
    <location>
        <begin position="151"/>
        <end position="171"/>
    </location>
</feature>
<dbReference type="EMBL" id="CP089047">
    <property type="protein sequence ID" value="UYF77361.1"/>
    <property type="molecule type" value="Genomic_DNA"/>
</dbReference>
<evidence type="ECO:0000256" key="1">
    <source>
        <dbReference type="SAM" id="Phobius"/>
    </source>
</evidence>
<geneLocation type="plasmid" evidence="2 3">
    <name>pRIVM_C010761_3</name>
</geneLocation>
<keyword evidence="2" id="KW-0614">Plasmid</keyword>
<keyword evidence="1" id="KW-0812">Transmembrane</keyword>
<protein>
    <submittedName>
        <fullName evidence="2">Uncharacterized protein</fullName>
    </submittedName>
</protein>
<organism evidence="2 3">
    <name type="scientific">Acinetobacter ursingii</name>
    <dbReference type="NCBI Taxonomy" id="108980"/>
    <lineage>
        <taxon>Bacteria</taxon>
        <taxon>Pseudomonadati</taxon>
        <taxon>Pseudomonadota</taxon>
        <taxon>Gammaproteobacteria</taxon>
        <taxon>Moraxellales</taxon>
        <taxon>Moraxellaceae</taxon>
        <taxon>Acinetobacter</taxon>
    </lineage>
</organism>
<sequence length="210" mass="24334">MSVNDNFQNKFELNEYLLPDEYDFKSIEDLLLKYQKEFVRHIQSQVILSDNPIRLHSDISSLIDNITISNCTLEDQDHVLKIIESNHFLINAMNHSGLKRNEYISIIKKHFPLLNFESIEDIENIKNPFKFSIFLFVILYVNNFSDKKLHWTILLLFNFSLIASGIGSINLSEVKIQDLRKILNQFDVDKNADAITVFLLANLGSPVEAS</sequence>
<reference evidence="2" key="1">
    <citation type="journal article" date="2022" name="J Glob Antimicrob Resist">
        <title>Comparative analysis of IMP-4- and OXA-58-containing plasmids of three carbapenemase-producing Acinetobacter ursingii strains in the Netherlands.</title>
        <authorList>
            <person name="Hendrickx A.P.A."/>
            <person name="Schade R.P."/>
            <person name="Landman F."/>
            <person name="Bosch T."/>
            <person name="Schouls L.M."/>
            <person name="van Dijk K."/>
        </authorList>
    </citation>
    <scope>NUCLEOTIDE SEQUENCE</scope>
    <source>
        <strain evidence="2">RIVM_C010761</strain>
    </source>
</reference>
<keyword evidence="1" id="KW-0472">Membrane</keyword>
<gene>
    <name evidence="2" type="ORF">LSO58_18655</name>
</gene>
<keyword evidence="1" id="KW-1133">Transmembrane helix</keyword>
<accession>A0AA46PB52</accession>
<evidence type="ECO:0000313" key="2">
    <source>
        <dbReference type="EMBL" id="UYF77361.1"/>
    </source>
</evidence>
<dbReference type="AlphaFoldDB" id="A0AA46PB52"/>